<dbReference type="Proteomes" id="UP000003136">
    <property type="component" value="Unassembled WGS sequence"/>
</dbReference>
<proteinExistence type="predicted"/>
<comment type="caution">
    <text evidence="2">The sequence shown here is derived from an EMBL/GenBank/DDBJ whole genome shotgun (WGS) entry which is preliminary data.</text>
</comment>
<reference evidence="2 3" key="1">
    <citation type="submission" date="2008-11" db="EMBL/GenBank/DDBJ databases">
        <title>Draft genome sequence of Bacteroides pectinophilus (ATCC 43243).</title>
        <authorList>
            <person name="Sudarsanam P."/>
            <person name="Ley R."/>
            <person name="Guruge J."/>
            <person name="Turnbaugh P.J."/>
            <person name="Mahowald M."/>
            <person name="Liep D."/>
            <person name="Gordon J."/>
        </authorList>
    </citation>
    <scope>NUCLEOTIDE SEQUENCE [LARGE SCALE GENOMIC DNA]</scope>
    <source>
        <strain evidence="2 3">ATCC 43243</strain>
    </source>
</reference>
<evidence type="ECO:0000313" key="3">
    <source>
        <dbReference type="Proteomes" id="UP000003136"/>
    </source>
</evidence>
<protein>
    <submittedName>
        <fullName evidence="2">Uncharacterized protein</fullName>
    </submittedName>
</protein>
<reference evidence="2 3" key="2">
    <citation type="submission" date="2008-11" db="EMBL/GenBank/DDBJ databases">
        <authorList>
            <person name="Fulton L."/>
            <person name="Clifton S."/>
            <person name="Fulton B."/>
            <person name="Xu J."/>
            <person name="Minx P."/>
            <person name="Pepin K.H."/>
            <person name="Johnson M."/>
            <person name="Bhonagiri V."/>
            <person name="Nash W.E."/>
            <person name="Mardis E.R."/>
            <person name="Wilson R.K."/>
        </authorList>
    </citation>
    <scope>NUCLEOTIDE SEQUENCE [LARGE SCALE GENOMIC DNA]</scope>
    <source>
        <strain evidence="2 3">ATCC 43243</strain>
    </source>
</reference>
<sequence length="265" mass="30396">MVHNSFENIWRNSEVLINYNDDATAYVKNIFRPGSLQHRMLEYGPDIRLELIDGICKDILANDIPERETYIDTLLQDIAKFRTSIEEDEKPVKVYFTRAGLRRFVESGRVDNMPVKLKNNNISQEIRFKLLEQLIDDMDNNIQSIYIVNDDVFGVTDKEMLELDSNGHLIMTRSSQSGGMQFMDVSEQGLINAFHDFFENLETDSRVTMGDSAKMYIQDIINEYNSKLSSGGGYSLVKEPEEWQDAQHPQRPAAGNNIENNISPA</sequence>
<feature type="region of interest" description="Disordered" evidence="1">
    <location>
        <begin position="242"/>
        <end position="265"/>
    </location>
</feature>
<gene>
    <name evidence="2" type="ORF">BACPEC_01037</name>
</gene>
<accession>B7AQT0</accession>
<dbReference type="STRING" id="483218.BACPEC_01037"/>
<dbReference type="EMBL" id="ABVQ01000035">
    <property type="protein sequence ID" value="EEC58052.1"/>
    <property type="molecule type" value="Genomic_DNA"/>
</dbReference>
<dbReference type="AlphaFoldDB" id="B7AQT0"/>
<organism evidence="2 3">
    <name type="scientific">[Bacteroides] pectinophilus ATCC 43243</name>
    <dbReference type="NCBI Taxonomy" id="483218"/>
    <lineage>
        <taxon>Bacteria</taxon>
        <taxon>Bacillati</taxon>
        <taxon>Bacillota</taxon>
        <taxon>Clostridia</taxon>
        <taxon>Eubacteriales</taxon>
    </lineage>
</organism>
<evidence type="ECO:0000313" key="2">
    <source>
        <dbReference type="EMBL" id="EEC58052.1"/>
    </source>
</evidence>
<keyword evidence="3" id="KW-1185">Reference proteome</keyword>
<evidence type="ECO:0000256" key="1">
    <source>
        <dbReference type="SAM" id="MobiDB-lite"/>
    </source>
</evidence>
<name>B7AQT0_9FIRM</name>
<dbReference type="HOGENOM" id="CLU_1048284_0_0_9"/>